<keyword evidence="1" id="KW-1185">Reference proteome</keyword>
<gene>
    <name evidence="2" type="primary">LOC106814819</name>
</gene>
<reference evidence="2" key="1">
    <citation type="submission" date="2025-08" db="UniProtKB">
        <authorList>
            <consortium name="RefSeq"/>
        </authorList>
    </citation>
    <scope>IDENTIFICATION</scope>
</reference>
<dbReference type="GeneID" id="106814819"/>
<dbReference type="RefSeq" id="XP_014674663.1">
    <property type="nucleotide sequence ID" value="XM_014819177.1"/>
</dbReference>
<protein>
    <submittedName>
        <fullName evidence="2">Uncharacterized protein LOC106814819</fullName>
    </submittedName>
</protein>
<organism evidence="1 2">
    <name type="scientific">Priapulus caudatus</name>
    <name type="common">Priapulid worm</name>
    <dbReference type="NCBI Taxonomy" id="37621"/>
    <lineage>
        <taxon>Eukaryota</taxon>
        <taxon>Metazoa</taxon>
        <taxon>Ecdysozoa</taxon>
        <taxon>Scalidophora</taxon>
        <taxon>Priapulida</taxon>
        <taxon>Priapulimorpha</taxon>
        <taxon>Priapulimorphida</taxon>
        <taxon>Priapulidae</taxon>
        <taxon>Priapulus</taxon>
    </lineage>
</organism>
<evidence type="ECO:0000313" key="2">
    <source>
        <dbReference type="RefSeq" id="XP_014674663.1"/>
    </source>
</evidence>
<evidence type="ECO:0000313" key="1">
    <source>
        <dbReference type="Proteomes" id="UP000695022"/>
    </source>
</evidence>
<dbReference type="PANTHER" id="PTHR45786:SF74">
    <property type="entry name" value="ATP-DEPENDENT DNA HELICASE"/>
    <property type="match status" value="1"/>
</dbReference>
<proteinExistence type="predicted"/>
<accession>A0ABM1ER42</accession>
<dbReference type="Proteomes" id="UP000695022">
    <property type="component" value="Unplaced"/>
</dbReference>
<name>A0ABM1ER42_PRICU</name>
<sequence>MTTPCSFCNALLFPNENHNCCHKGKVQLPPSPPYPTELKDLFTTSTPQARNFRANIRNYNSSMAFASFGANIVTPPGRGPYAFRLHGQVYHRSGSLHPPQGTTPSFSQLYILDAGQALQARMQQPANQQCLPDVMSLLQRVLQETNPYAASYKHMQEVEAEQLRLADENGTPPPAVTMHILRGGDQRRYNDPRQDEIAVVFSSPDGAPPHNRDIVVHPKDQPPQRISHLSSNIDPMVYTIFYPFGELGWQYHMQHLPVYNMPQSTGQTFNSVRSTGICY</sequence>
<dbReference type="PANTHER" id="PTHR45786">
    <property type="entry name" value="DNA BINDING PROTEIN-LIKE"/>
    <property type="match status" value="1"/>
</dbReference>